<dbReference type="EMBL" id="FQWO01000017">
    <property type="protein sequence ID" value="SHH56819.1"/>
    <property type="molecule type" value="Genomic_DNA"/>
</dbReference>
<feature type="domain" description="Ig-like" evidence="2">
    <location>
        <begin position="965"/>
        <end position="1035"/>
    </location>
</feature>
<dbReference type="InterPro" id="IPR013783">
    <property type="entry name" value="Ig-like_fold"/>
</dbReference>
<dbReference type="Pfam" id="PF01345">
    <property type="entry name" value="DUF11"/>
    <property type="match status" value="1"/>
</dbReference>
<proteinExistence type="predicted"/>
<dbReference type="InterPro" id="IPR047589">
    <property type="entry name" value="DUF11_rpt"/>
</dbReference>
<dbReference type="InterPro" id="IPR001434">
    <property type="entry name" value="OmcB-like_DUF11"/>
</dbReference>
<evidence type="ECO:0000313" key="4">
    <source>
        <dbReference type="EMBL" id="SHH56819.1"/>
    </source>
</evidence>
<feature type="domain" description="HYR-like" evidence="3">
    <location>
        <begin position="1732"/>
        <end position="1796"/>
    </location>
</feature>
<feature type="domain" description="Ig-like" evidence="2">
    <location>
        <begin position="1204"/>
        <end position="1277"/>
    </location>
</feature>
<dbReference type="NCBIfam" id="TIGR01451">
    <property type="entry name" value="B_ant_repeat"/>
    <property type="match status" value="1"/>
</dbReference>
<dbReference type="Proteomes" id="UP000184384">
    <property type="component" value="Unassembled WGS sequence"/>
</dbReference>
<name>A0A1M5U1F2_9FLAO</name>
<reference evidence="5" key="1">
    <citation type="submission" date="2016-11" db="EMBL/GenBank/DDBJ databases">
        <authorList>
            <person name="Varghese N."/>
            <person name="Submissions S."/>
        </authorList>
    </citation>
    <scope>NUCLEOTIDE SEQUENCE [LARGE SCALE GENOMIC DNA]</scope>
    <source>
        <strain evidence="5">DSM 19729</strain>
    </source>
</reference>
<dbReference type="Gene3D" id="2.60.40.1170">
    <property type="entry name" value="Mu homology domain, subdomain B"/>
    <property type="match status" value="1"/>
</dbReference>
<organism evidence="4 5">
    <name type="scientific">Flavobacterium granuli</name>
    <dbReference type="NCBI Taxonomy" id="280093"/>
    <lineage>
        <taxon>Bacteria</taxon>
        <taxon>Pseudomonadati</taxon>
        <taxon>Bacteroidota</taxon>
        <taxon>Flavobacteriia</taxon>
        <taxon>Flavobacteriales</taxon>
        <taxon>Flavobacteriaceae</taxon>
        <taxon>Flavobacterium</taxon>
    </lineage>
</organism>
<dbReference type="STRING" id="280093.SAMN05443373_1171"/>
<evidence type="ECO:0000259" key="2">
    <source>
        <dbReference type="Pfam" id="PF19081"/>
    </source>
</evidence>
<protein>
    <submittedName>
        <fullName evidence="4">Uncharacterized protein</fullName>
    </submittedName>
</protein>
<evidence type="ECO:0000259" key="1">
    <source>
        <dbReference type="Pfam" id="PF01345"/>
    </source>
</evidence>
<dbReference type="InterPro" id="IPR044023">
    <property type="entry name" value="Ig_7"/>
</dbReference>
<gene>
    <name evidence="4" type="ORF">SAMN05443373_1171</name>
</gene>
<feature type="domain" description="DUF11" evidence="1">
    <location>
        <begin position="533"/>
        <end position="645"/>
    </location>
</feature>
<dbReference type="InterPro" id="IPR057078">
    <property type="entry name" value="HYR-4C"/>
</dbReference>
<dbReference type="Gene3D" id="2.60.40.10">
    <property type="entry name" value="Immunoglobulins"/>
    <property type="match status" value="1"/>
</dbReference>
<dbReference type="Pfam" id="PF23237">
    <property type="entry name" value="HYR_4C"/>
    <property type="match status" value="1"/>
</dbReference>
<feature type="non-terminal residue" evidence="4">
    <location>
        <position position="1915"/>
    </location>
</feature>
<dbReference type="Pfam" id="PF19081">
    <property type="entry name" value="Ig_7"/>
    <property type="match status" value="3"/>
</dbReference>
<sequence length="1915" mass="193125">MLNFTLSRKNIFLILFLIFATHAVNAQFYEKHYIAPAPWQYFSNANEIVVSTESIAAVNFTITKSDGTPVSLTTTTGVAVTSLTTKAGSPAVYRFVGNPTSLAMHTLSTVINAGGIIVSGDKPISVNLRNIASDQISGGDSYIKGNAALSSFGNPGVGVSFRVGYYRNDSTGNGTPIYSAMALYNNTVLSVNGSVVATLQAGQSWLFKATMGSLVTSSRSIVMNTGAAIDAPVACGDGTFDQIPPISVLGKEYIVVKGNGNDTAEQTTVVATVANTSVTVTTYNSAGSFVEATTKVLTNAGDFYTFINGVAGNNKYSSSRIVATENVVVYSGTADGCEVDISTVAPAQACSGSLVVETSQFLAYNKSPLDYFGYILLKSATDKVYLSGVDITGYSGVAKRQLGTTGWYLITFTKANINSPAVINISSTSRLTVSLVEQGGGFSMSGFFSKFVDLPSDPNLTYVAGGSCSAQTAVLTVSSGIAPYQWYLNGAPITGATSASYTATTSGAYSVSSTTSCGPALVSNPISVALCTDLSIAKTVDNERPIFDANVTFTITAKNEGPSSATGVLVNDILPSGYTFVSATPSLGTYANGTGVWSIGNLANGATATLDVKAKVLKTGAYTNTATISSDETDPVPGNNSASITPTPISCDSAPLTTGVAICPGESGSLTATTSATTSVTTLSGAWTTSSPSANRPKDNISTKGCGFSGNGNSSKYIAISFEVSISGSYIFEMNRNDSYNGMGYIVSGAFVPGDCDRGGTWLAGDDNSGSDNEPKITVTLAAGSTYTLISTTKDNETGAFNWTITPPSGGGIIPAINWYTTASGGSPIGSGSSFNPVVAPGSGLSNTDTPGTYIFYAATTDIPDCRTATAFVIKSNAVAPTGITGTTTICPGDFTTLSLVGGSAGTGAIAEWFSGSCGGTAVGTGNSIRVSPAVSTTYYVRYKGECNTTACVSALVTVNTTAPPTANAQSFCSVDNKKISDLVATGTAVKWYNAATAGTQYTGTEVLATGTYYASQTTNGCESARTAVVVTVNPNPTANAGTALTAICQDDMSAAMGGSVGGGATGGTWTGGTGTWTNANDPSTATYTAGAGESGSITLTLTTTGGSCGTVTATKTITVNVKPTLTITNPAAVCSPSTVDLTAAAITAGSTSGLTYTYFTDATATTVYASPAAATTGTYYIKGTTAAGCFDVKSVVVTVNATPAAPIASAQTFCSEDLKSVNDLVPTGTNIKWYNVNTGGAALAKTTLIGSGTYYASQTVNGCESARTAVTVTVNPASVGGSLVGNATVCSGTNSSTLTLSGHTGSVVRWESSLDNFATAGTPIANTTTSLTVTNLTATTSYRAVVQSGSCSSVNSASVLVTVTPVSVAGTVSSAQTICSGTSPANLTLAGNIGTIQWQSSTDNVTFSDISGATASPLTSAQMGTLTANRYYRAVVQNGVCPAVNSTSVLVTVTPVSVAGTVSSAQTICSGTSPANLTLAGNTGTIQWQSSTDNVTFSDIIGATASPLTGAQMGVLTANRYYRAVVQNGVCTAVNSASVLVTVTPVSVAGTVSSAQTICSGTSPANLTLSGNTGTIQWQSSTDNVTFSDISGATASPLTSAQMGTLTVNRYYRAVVQNGVCPAVNSASVLVTVTPVSVAGTVSSAQTICSGTSPANLTLSGNTGTIQWQSSTDNVTFSDIIGATASPLTGVQMGTLTANRYYRAVVQNGVCPAVNSASVLVAVGDTTAPVADAASLATVTGQCSVASITAPTATDNCSGSITGTTSTAFPITAQGNTTVTWTFTDAAGNKSTQTQNVVVKDVTAPVTPTLADVTGECTATATAPTTTDNCSGTITGTTTDALTRSTQGTSVITWTFDDGNGNKTTATQNIVVKDVTAPVTPTLADVTGECTATATAPTTTDNCSGTITGTTTDA</sequence>
<accession>A0A1M5U1F2</accession>
<evidence type="ECO:0000259" key="3">
    <source>
        <dbReference type="Pfam" id="PF23237"/>
    </source>
</evidence>
<evidence type="ECO:0000313" key="5">
    <source>
        <dbReference type="Proteomes" id="UP000184384"/>
    </source>
</evidence>
<feature type="domain" description="Ig-like" evidence="2">
    <location>
        <begin position="881"/>
        <end position="960"/>
    </location>
</feature>